<reference evidence="3 4" key="1">
    <citation type="submission" date="2019-03" db="EMBL/GenBank/DDBJ databases">
        <title>Genomic Encyclopedia of Archaeal and Bacterial Type Strains, Phase II (KMG-II): from individual species to whole genera.</title>
        <authorList>
            <person name="Goeker M."/>
        </authorList>
    </citation>
    <scope>NUCLEOTIDE SEQUENCE [LARGE SCALE GENOMIC DNA]</scope>
    <source>
        <strain evidence="3 4">DSM 15388</strain>
    </source>
</reference>
<dbReference type="Gene3D" id="2.40.160.210">
    <property type="entry name" value="Acyl-CoA thioesterase, double hotdog domain"/>
    <property type="match status" value="1"/>
</dbReference>
<gene>
    <name evidence="3" type="ORF">BCF53_10126</name>
</gene>
<dbReference type="AlphaFoldDB" id="A0A4R3ICZ1"/>
<dbReference type="EMBL" id="SLZR01000001">
    <property type="protein sequence ID" value="TCS43684.1"/>
    <property type="molecule type" value="Genomic_DNA"/>
</dbReference>
<dbReference type="RefSeq" id="WP_132698634.1">
    <property type="nucleotide sequence ID" value="NZ_SLZR01000001.1"/>
</dbReference>
<accession>A0A4R3ICZ1</accession>
<name>A0A4R3ICZ1_9GAMM</name>
<keyword evidence="4" id="KW-1185">Reference proteome</keyword>
<dbReference type="OrthoDB" id="7059210at2"/>
<dbReference type="InterPro" id="IPR049450">
    <property type="entry name" value="ACOT8-like_C"/>
</dbReference>
<dbReference type="CDD" id="cd00556">
    <property type="entry name" value="Thioesterase_II"/>
    <property type="match status" value="1"/>
</dbReference>
<feature type="domain" description="Acyl-CoA thioesterase-like C-terminal" evidence="2">
    <location>
        <begin position="128"/>
        <end position="261"/>
    </location>
</feature>
<dbReference type="PANTHER" id="PTHR38110:SF1">
    <property type="entry name" value="THIOESTERASE DOMAIN-CONTAINING PROTEIN"/>
    <property type="match status" value="1"/>
</dbReference>
<dbReference type="PANTHER" id="PTHR38110">
    <property type="entry name" value="CHROMOSOME 23, WHOLE GENOME SHOTGUN SEQUENCE"/>
    <property type="match status" value="1"/>
</dbReference>
<evidence type="ECO:0000313" key="4">
    <source>
        <dbReference type="Proteomes" id="UP000295793"/>
    </source>
</evidence>
<dbReference type="Pfam" id="PF13622">
    <property type="entry name" value="4HBT_3"/>
    <property type="match status" value="1"/>
</dbReference>
<feature type="domain" description="Acyl-CoA thioesterase-like N-terminal HotDog" evidence="1">
    <location>
        <begin position="20"/>
        <end position="104"/>
    </location>
</feature>
<dbReference type="InterPro" id="IPR049449">
    <property type="entry name" value="TesB_ACOT8-like_N"/>
</dbReference>
<dbReference type="Pfam" id="PF20789">
    <property type="entry name" value="4HBT_3C"/>
    <property type="match status" value="1"/>
</dbReference>
<dbReference type="InterPro" id="IPR042171">
    <property type="entry name" value="Acyl-CoA_hotdog"/>
</dbReference>
<dbReference type="InterPro" id="IPR029069">
    <property type="entry name" value="HotDog_dom_sf"/>
</dbReference>
<proteinExistence type="predicted"/>
<dbReference type="InterPro" id="IPR052389">
    <property type="entry name" value="Sec_Metab_Biosynth-Assoc"/>
</dbReference>
<dbReference type="SUPFAM" id="SSF54637">
    <property type="entry name" value="Thioesterase/thiol ester dehydrase-isomerase"/>
    <property type="match status" value="2"/>
</dbReference>
<evidence type="ECO:0000313" key="3">
    <source>
        <dbReference type="EMBL" id="TCS43684.1"/>
    </source>
</evidence>
<sequence>MAQIDTLLTEARQGATMTVPASWGQGRTVFGGLSAAIMNQAMTSELPDDRKMRVQNAQFIGPLYADEPFKVNVIHMRDGKNVTQIQAQLIQRDQVAVQSMAAFGVDRESNISVPAPCIEVDSPPKKGNWIPQIPKVVPKFFRYIDIRIDDGGYPFTGRKTASYRGWMRFKDAPQQITDAHLITLIDAWPPTVAQQLKRPAPVSTLSWNVEFIHPHPLITGESWLAYHCETRQASNGYAHTFAKIYSESGQMIAVSRQVVTVFDK</sequence>
<evidence type="ECO:0000259" key="2">
    <source>
        <dbReference type="Pfam" id="PF20789"/>
    </source>
</evidence>
<protein>
    <submittedName>
        <fullName evidence="3">Acyl-CoA thioesterase</fullName>
    </submittedName>
</protein>
<evidence type="ECO:0000259" key="1">
    <source>
        <dbReference type="Pfam" id="PF13622"/>
    </source>
</evidence>
<comment type="caution">
    <text evidence="3">The sequence shown here is derived from an EMBL/GenBank/DDBJ whole genome shotgun (WGS) entry which is preliminary data.</text>
</comment>
<dbReference type="Proteomes" id="UP000295793">
    <property type="component" value="Unassembled WGS sequence"/>
</dbReference>
<organism evidence="3 4">
    <name type="scientific">Reinekea marinisedimentorum</name>
    <dbReference type="NCBI Taxonomy" id="230495"/>
    <lineage>
        <taxon>Bacteria</taxon>
        <taxon>Pseudomonadati</taxon>
        <taxon>Pseudomonadota</taxon>
        <taxon>Gammaproteobacteria</taxon>
        <taxon>Oceanospirillales</taxon>
        <taxon>Saccharospirillaceae</taxon>
        <taxon>Reinekea</taxon>
    </lineage>
</organism>